<evidence type="ECO:0000313" key="4">
    <source>
        <dbReference type="Proteomes" id="UP000076079"/>
    </source>
</evidence>
<dbReference type="Proteomes" id="UP000076079">
    <property type="component" value="Chromosome"/>
</dbReference>
<reference evidence="4" key="2">
    <citation type="submission" date="2016-04" db="EMBL/GenBank/DDBJ databases">
        <title>First Complete Genome Sequence of a Subdivision 6 Acidobacterium.</title>
        <authorList>
            <person name="Huang S."/>
            <person name="Vieira S."/>
            <person name="Bunk B."/>
            <person name="Riedel T."/>
            <person name="Sproeer C."/>
            <person name="Overmann J."/>
        </authorList>
    </citation>
    <scope>NUCLEOTIDE SEQUENCE [LARGE SCALE GENOMIC DNA]</scope>
    <source>
        <strain evidence="4">DSM 100886 HEG_-6_39</strain>
    </source>
</reference>
<reference evidence="3 4" key="1">
    <citation type="journal article" date="2016" name="Genome Announc.">
        <title>First Complete Genome Sequence of a Subdivision 6 Acidobacterium Strain.</title>
        <authorList>
            <person name="Huang S."/>
            <person name="Vieira S."/>
            <person name="Bunk B."/>
            <person name="Riedel T."/>
            <person name="Sproer C."/>
            <person name="Overmann J."/>
        </authorList>
    </citation>
    <scope>NUCLEOTIDE SEQUENCE [LARGE SCALE GENOMIC DNA]</scope>
    <source>
        <strain evidence="4">DSM 100886 HEG_-6_39</strain>
    </source>
</reference>
<dbReference type="Gene3D" id="2.120.10.30">
    <property type="entry name" value="TolB, C-terminal domain"/>
    <property type="match status" value="1"/>
</dbReference>
<dbReference type="InterPro" id="IPR011042">
    <property type="entry name" value="6-blade_b-propeller_TolB-like"/>
</dbReference>
<dbReference type="RefSeq" id="WP_157899139.1">
    <property type="nucleotide sequence ID" value="NZ_CP015136.1"/>
</dbReference>
<dbReference type="STRING" id="1855912.LuPra_02700"/>
<evidence type="ECO:0000256" key="1">
    <source>
        <dbReference type="ARBA" id="ARBA00009820"/>
    </source>
</evidence>
<dbReference type="PANTHER" id="PTHR36842">
    <property type="entry name" value="PROTEIN TOLB HOMOLOG"/>
    <property type="match status" value="1"/>
</dbReference>
<dbReference type="EMBL" id="CP015136">
    <property type="protein sequence ID" value="AMY09483.1"/>
    <property type="molecule type" value="Genomic_DNA"/>
</dbReference>
<dbReference type="AlphaFoldDB" id="A0A143PMP6"/>
<protein>
    <submittedName>
        <fullName evidence="3">Translocation protein TolB</fullName>
    </submittedName>
</protein>
<dbReference type="KEGG" id="abac:LuPra_02700"/>
<dbReference type="Pfam" id="PF07676">
    <property type="entry name" value="PD40"/>
    <property type="match status" value="1"/>
</dbReference>
<comment type="similarity">
    <text evidence="1">Belongs to the TolB family.</text>
</comment>
<name>A0A143PMP6_LUTPR</name>
<accession>A0A143PMP6</accession>
<evidence type="ECO:0000313" key="3">
    <source>
        <dbReference type="EMBL" id="AMY09483.1"/>
    </source>
</evidence>
<organism evidence="3 4">
    <name type="scientific">Luteitalea pratensis</name>
    <dbReference type="NCBI Taxonomy" id="1855912"/>
    <lineage>
        <taxon>Bacteria</taxon>
        <taxon>Pseudomonadati</taxon>
        <taxon>Acidobacteriota</taxon>
        <taxon>Vicinamibacteria</taxon>
        <taxon>Vicinamibacterales</taxon>
        <taxon>Vicinamibacteraceae</taxon>
        <taxon>Luteitalea</taxon>
    </lineage>
</organism>
<proteinExistence type="inferred from homology"/>
<dbReference type="SUPFAM" id="SSF69304">
    <property type="entry name" value="Tricorn protease N-terminal domain"/>
    <property type="match status" value="1"/>
</dbReference>
<dbReference type="InterPro" id="IPR011659">
    <property type="entry name" value="WD40"/>
</dbReference>
<feature type="compositionally biased region" description="Basic residues" evidence="2">
    <location>
        <begin position="223"/>
        <end position="232"/>
    </location>
</feature>
<evidence type="ECO:0000256" key="2">
    <source>
        <dbReference type="SAM" id="MobiDB-lite"/>
    </source>
</evidence>
<keyword evidence="4" id="KW-1185">Reference proteome</keyword>
<feature type="region of interest" description="Disordered" evidence="2">
    <location>
        <begin position="208"/>
        <end position="232"/>
    </location>
</feature>
<gene>
    <name evidence="3" type="ORF">LuPra_02700</name>
</gene>
<dbReference type="PANTHER" id="PTHR36842:SF1">
    <property type="entry name" value="PROTEIN TOLB"/>
    <property type="match status" value="1"/>
</dbReference>
<sequence>MKDLSQAGADAEITASPLATFASSWCRDGERVVSVRIDPATRDDLYVEHLRTGAGERLPVNTAGNDYQGVLSPDDRWLAYVTDASGRDEVWVASFPSGRVRKQVSTRGGVSPQWTSGGKEIAYISEGRWLTVRSFTGTDTTVTLGSPRPLFPAGTFVETTGLLTPSANSYVSAAGPRRFLAAVRMNDPRVPPIQLIVDWRALLPENDGPRESASMSPCDPRKQFRPTRWRPS</sequence>